<comment type="caution">
    <text evidence="2">The sequence shown here is derived from an EMBL/GenBank/DDBJ whole genome shotgun (WGS) entry which is preliminary data.</text>
</comment>
<dbReference type="EMBL" id="JACCBK010000001">
    <property type="protein sequence ID" value="NYD86707.1"/>
    <property type="molecule type" value="Genomic_DNA"/>
</dbReference>
<evidence type="ECO:0008006" key="5">
    <source>
        <dbReference type="Google" id="ProtNLM"/>
    </source>
</evidence>
<dbReference type="InterPro" id="IPR011989">
    <property type="entry name" value="ARM-like"/>
</dbReference>
<proteinExistence type="predicted"/>
<dbReference type="EMBL" id="BONN01000020">
    <property type="protein sequence ID" value="GIG34578.1"/>
    <property type="molecule type" value="Genomic_DNA"/>
</dbReference>
<dbReference type="RefSeq" id="WP_140458286.1">
    <property type="nucleotide sequence ID" value="NZ_BAABFI010000001.1"/>
</dbReference>
<accession>A0A7Y9FGY0</accession>
<name>A0A7Y9FGY0_9CELL</name>
<dbReference type="AlphaFoldDB" id="A0A7Y9FGY0"/>
<sequence length="220" mass="23426">MTPTGTRAERRRAAAGTDLTAAGAAELATDPDRQVRQAIAANLRTPDATLLGLLTDRDFHVRWNAAQNPAASDVVRARALELGGDVAAAVGQLARSLSPALVDAVVAHADRRVREQAICVEPAVHRRLAADPERLVRRQVAAYTADPDLLAGLAGDRAAEVRFAVAQNLACPRATVLALAGDRSKVVRWGVMAHRRGDHELSALLKDDPDEHVRVAAGSW</sequence>
<organism evidence="2 3">
    <name type="scientific">Cellulomonas oligotrophica</name>
    <dbReference type="NCBI Taxonomy" id="931536"/>
    <lineage>
        <taxon>Bacteria</taxon>
        <taxon>Bacillati</taxon>
        <taxon>Actinomycetota</taxon>
        <taxon>Actinomycetes</taxon>
        <taxon>Micrococcales</taxon>
        <taxon>Cellulomonadaceae</taxon>
        <taxon>Cellulomonas</taxon>
    </lineage>
</organism>
<dbReference type="Proteomes" id="UP000577956">
    <property type="component" value="Unassembled WGS sequence"/>
</dbReference>
<keyword evidence="4" id="KW-1185">Reference proteome</keyword>
<dbReference type="InterPro" id="IPR016024">
    <property type="entry name" value="ARM-type_fold"/>
</dbReference>
<evidence type="ECO:0000313" key="3">
    <source>
        <dbReference type="Proteomes" id="UP000577956"/>
    </source>
</evidence>
<gene>
    <name evidence="2" type="ORF">BKA21_002256</name>
    <name evidence="1" type="ORF">Col01nite_37370</name>
</gene>
<dbReference type="Gene3D" id="1.25.10.10">
    <property type="entry name" value="Leucine-rich Repeat Variant"/>
    <property type="match status" value="1"/>
</dbReference>
<reference evidence="1 4" key="2">
    <citation type="submission" date="2021-01" db="EMBL/GenBank/DDBJ databases">
        <title>Whole genome shotgun sequence of Cellulomonas oligotrophica NBRC 109435.</title>
        <authorList>
            <person name="Komaki H."/>
            <person name="Tamura T."/>
        </authorList>
    </citation>
    <scope>NUCLEOTIDE SEQUENCE [LARGE SCALE GENOMIC DNA]</scope>
    <source>
        <strain evidence="1 4">NBRC 109435</strain>
    </source>
</reference>
<evidence type="ECO:0000313" key="4">
    <source>
        <dbReference type="Proteomes" id="UP000618382"/>
    </source>
</evidence>
<evidence type="ECO:0000313" key="2">
    <source>
        <dbReference type="EMBL" id="NYD86707.1"/>
    </source>
</evidence>
<protein>
    <recommendedName>
        <fullName evidence="5">Leucine rich repeat variant</fullName>
    </recommendedName>
</protein>
<dbReference type="SUPFAM" id="SSF48371">
    <property type="entry name" value="ARM repeat"/>
    <property type="match status" value="2"/>
</dbReference>
<dbReference type="Proteomes" id="UP000618382">
    <property type="component" value="Unassembled WGS sequence"/>
</dbReference>
<reference evidence="2 3" key="1">
    <citation type="submission" date="2020-07" db="EMBL/GenBank/DDBJ databases">
        <title>Sequencing the genomes of 1000 actinobacteria strains.</title>
        <authorList>
            <person name="Klenk H.-P."/>
        </authorList>
    </citation>
    <scope>NUCLEOTIDE SEQUENCE [LARGE SCALE GENOMIC DNA]</scope>
    <source>
        <strain evidence="2 3">DSM 24482</strain>
    </source>
</reference>
<evidence type="ECO:0000313" key="1">
    <source>
        <dbReference type="EMBL" id="GIG34578.1"/>
    </source>
</evidence>